<keyword evidence="7" id="KW-0496">Mitochondrion</keyword>
<dbReference type="InterPro" id="IPR023395">
    <property type="entry name" value="MCP_dom_sf"/>
</dbReference>
<protein>
    <submittedName>
        <fullName evidence="10">Mitochondrial uncoupling protein 2</fullName>
    </submittedName>
</protein>
<evidence type="ECO:0000256" key="7">
    <source>
        <dbReference type="ARBA" id="ARBA00023128"/>
    </source>
</evidence>
<dbReference type="PANTHER" id="PTHR45788:SF4">
    <property type="entry name" value="TRICARBOXYLATE TRANSPORT PROTEIN, MITOCHONDRIAL"/>
    <property type="match status" value="1"/>
</dbReference>
<keyword evidence="6" id="KW-1133">Transmembrane helix</keyword>
<name>A0A1I8FFC1_9PLAT</name>
<keyword evidence="3" id="KW-0813">Transport</keyword>
<evidence type="ECO:0000256" key="6">
    <source>
        <dbReference type="ARBA" id="ARBA00022989"/>
    </source>
</evidence>
<dbReference type="GO" id="GO:0071913">
    <property type="term" value="F:citrate secondary active transmembrane transporter activity"/>
    <property type="evidence" value="ECO:0007669"/>
    <property type="project" value="TreeGrafter"/>
</dbReference>
<evidence type="ECO:0000256" key="1">
    <source>
        <dbReference type="ARBA" id="ARBA00004225"/>
    </source>
</evidence>
<dbReference type="PANTHER" id="PTHR45788">
    <property type="entry name" value="SUCCINATE/FUMARATE MITOCHONDRIAL TRANSPORTER-RELATED"/>
    <property type="match status" value="1"/>
</dbReference>
<evidence type="ECO:0000313" key="9">
    <source>
        <dbReference type="Proteomes" id="UP000095280"/>
    </source>
</evidence>
<dbReference type="Proteomes" id="UP000095280">
    <property type="component" value="Unplaced"/>
</dbReference>
<dbReference type="GO" id="GO:0031966">
    <property type="term" value="C:mitochondrial membrane"/>
    <property type="evidence" value="ECO:0007669"/>
    <property type="project" value="UniProtKB-SubCell"/>
</dbReference>
<comment type="similarity">
    <text evidence="2">Belongs to the mitochondrial carrier (TC 2.A.29) family.</text>
</comment>
<dbReference type="GO" id="GO:0006843">
    <property type="term" value="P:mitochondrial citrate transmembrane transport"/>
    <property type="evidence" value="ECO:0007669"/>
    <property type="project" value="TreeGrafter"/>
</dbReference>
<sequence>YVKTQLQLDEKVGRPRSGTTRAASDCVKVTVSGAGLLRLVPRPECFGAFEEFRSDTRTRQGNLSTVEVSVRPSAAGICEAIFAVTRHGDGEESANQSSAAFFQVSRELWREQGLRGCYRALTATMMKQGSNGRPSGSLVGVAEGLVQGRARSAKLLTGILARGRGGFPCFEATRDRCGEKTRMRAWKAHKYRQHAHCFGPRSGGRGAAC</sequence>
<keyword evidence="8" id="KW-0472">Membrane</keyword>
<evidence type="ECO:0000256" key="5">
    <source>
        <dbReference type="ARBA" id="ARBA00022737"/>
    </source>
</evidence>
<evidence type="ECO:0000256" key="4">
    <source>
        <dbReference type="ARBA" id="ARBA00022692"/>
    </source>
</evidence>
<comment type="subcellular location">
    <subcellularLocation>
        <location evidence="1">Mitochondrion membrane</location>
        <topology evidence="1">Multi-pass membrane protein</topology>
    </subcellularLocation>
</comment>
<accession>A0A1I8FFC1</accession>
<proteinExistence type="inferred from homology"/>
<keyword evidence="5" id="KW-0677">Repeat</keyword>
<dbReference type="AlphaFoldDB" id="A0A1I8FFC1"/>
<dbReference type="InterPro" id="IPR049563">
    <property type="entry name" value="TXTP-like"/>
</dbReference>
<dbReference type="SUPFAM" id="SSF103506">
    <property type="entry name" value="Mitochondrial carrier"/>
    <property type="match status" value="1"/>
</dbReference>
<keyword evidence="9" id="KW-1185">Reference proteome</keyword>
<evidence type="ECO:0000256" key="3">
    <source>
        <dbReference type="ARBA" id="ARBA00022448"/>
    </source>
</evidence>
<evidence type="ECO:0000256" key="2">
    <source>
        <dbReference type="ARBA" id="ARBA00006375"/>
    </source>
</evidence>
<organism evidence="9 10">
    <name type="scientific">Macrostomum lignano</name>
    <dbReference type="NCBI Taxonomy" id="282301"/>
    <lineage>
        <taxon>Eukaryota</taxon>
        <taxon>Metazoa</taxon>
        <taxon>Spiralia</taxon>
        <taxon>Lophotrochozoa</taxon>
        <taxon>Platyhelminthes</taxon>
        <taxon>Rhabditophora</taxon>
        <taxon>Macrostomorpha</taxon>
        <taxon>Macrostomida</taxon>
        <taxon>Macrostomidae</taxon>
        <taxon>Macrostomum</taxon>
    </lineage>
</organism>
<reference evidence="10" key="1">
    <citation type="submission" date="2016-11" db="UniProtKB">
        <authorList>
            <consortium name="WormBaseParasite"/>
        </authorList>
    </citation>
    <scope>IDENTIFICATION</scope>
</reference>
<keyword evidence="4" id="KW-0812">Transmembrane</keyword>
<evidence type="ECO:0000313" key="10">
    <source>
        <dbReference type="WBParaSite" id="maker-unitig_31678-snap-gene-0.1-mRNA-1"/>
    </source>
</evidence>
<evidence type="ECO:0000256" key="8">
    <source>
        <dbReference type="ARBA" id="ARBA00023136"/>
    </source>
</evidence>
<dbReference type="WBParaSite" id="maker-unitig_31678-snap-gene-0.1-mRNA-1">
    <property type="protein sequence ID" value="maker-unitig_31678-snap-gene-0.1-mRNA-1"/>
    <property type="gene ID" value="maker-unitig_31678-snap-gene-0.1"/>
</dbReference>